<dbReference type="SMART" id="SM00421">
    <property type="entry name" value="HTH_LUXR"/>
    <property type="match status" value="1"/>
</dbReference>
<proteinExistence type="predicted"/>
<feature type="domain" description="HTH luxR-type" evidence="4">
    <location>
        <begin position="203"/>
        <end position="268"/>
    </location>
</feature>
<evidence type="ECO:0000259" key="4">
    <source>
        <dbReference type="PROSITE" id="PS50043"/>
    </source>
</evidence>
<gene>
    <name evidence="5" type="primary">epsA</name>
    <name evidence="5" type="ORF">ACFQPB_06230</name>
</gene>
<protein>
    <submittedName>
        <fullName evidence="5">XrtB/PEP-CTERM-associated transcriptional regulator EpsA</fullName>
    </submittedName>
</protein>
<keyword evidence="1" id="KW-0805">Transcription regulation</keyword>
<sequence>MSLLGHLSIDDLGPMLQVVQRSFGVRSHGDLFHWLQDDLQRFIPHDVVIAAWGDFSMGLICFDVVSPIDGLRTDRFSEKVIEPFANALFSRWLACGNTPFTINGSTGFDFEPFEDQATLAGMRHMRGGLVHGIKDRRGRHDCIYIMLGATDLTDGKARDSLRFMLPYIDAAFRQVTPLPEQYFEASRPAVVNQRLPSDQDFDTQLPVGGLSGREMEIMEWVRMGKTNHEIGIILDISAFTVKNHMQRIFKKLDVMNRAQAVSKVETLSRLMPTK</sequence>
<dbReference type="InterPro" id="IPR017470">
    <property type="entry name" value="Tscrpt_reg_EpsA"/>
</dbReference>
<dbReference type="Gene3D" id="1.10.10.10">
    <property type="entry name" value="Winged helix-like DNA-binding domain superfamily/Winged helix DNA-binding domain"/>
    <property type="match status" value="1"/>
</dbReference>
<organism evidence="5 6">
    <name type="scientific">Hydrogenophaga atypica</name>
    <dbReference type="NCBI Taxonomy" id="249409"/>
    <lineage>
        <taxon>Bacteria</taxon>
        <taxon>Pseudomonadati</taxon>
        <taxon>Pseudomonadota</taxon>
        <taxon>Betaproteobacteria</taxon>
        <taxon>Burkholderiales</taxon>
        <taxon>Comamonadaceae</taxon>
        <taxon>Hydrogenophaga</taxon>
    </lineage>
</organism>
<accession>A0ABW2QIN8</accession>
<evidence type="ECO:0000313" key="5">
    <source>
        <dbReference type="EMBL" id="MFC7408452.1"/>
    </source>
</evidence>
<comment type="caution">
    <text evidence="5">The sequence shown here is derived from an EMBL/GenBank/DDBJ whole genome shotgun (WGS) entry which is preliminary data.</text>
</comment>
<dbReference type="EMBL" id="JBHTCA010000003">
    <property type="protein sequence ID" value="MFC7408452.1"/>
    <property type="molecule type" value="Genomic_DNA"/>
</dbReference>
<keyword evidence="6" id="KW-1185">Reference proteome</keyword>
<dbReference type="PROSITE" id="PS00622">
    <property type="entry name" value="HTH_LUXR_1"/>
    <property type="match status" value="1"/>
</dbReference>
<dbReference type="InterPro" id="IPR000792">
    <property type="entry name" value="Tscrpt_reg_LuxR_C"/>
</dbReference>
<dbReference type="CDD" id="cd06170">
    <property type="entry name" value="LuxR_C_like"/>
    <property type="match status" value="1"/>
</dbReference>
<reference evidence="6" key="1">
    <citation type="journal article" date="2019" name="Int. J. Syst. Evol. Microbiol.">
        <title>The Global Catalogue of Microorganisms (GCM) 10K type strain sequencing project: providing services to taxonomists for standard genome sequencing and annotation.</title>
        <authorList>
            <consortium name="The Broad Institute Genomics Platform"/>
            <consortium name="The Broad Institute Genome Sequencing Center for Infectious Disease"/>
            <person name="Wu L."/>
            <person name="Ma J."/>
        </authorList>
    </citation>
    <scope>NUCLEOTIDE SEQUENCE [LARGE SCALE GENOMIC DNA]</scope>
    <source>
        <strain evidence="6">CGMCC 1.12371</strain>
    </source>
</reference>
<dbReference type="InterPro" id="IPR036388">
    <property type="entry name" value="WH-like_DNA-bd_sf"/>
</dbReference>
<keyword evidence="3" id="KW-0804">Transcription</keyword>
<dbReference type="InterPro" id="IPR016032">
    <property type="entry name" value="Sig_transdc_resp-reg_C-effctor"/>
</dbReference>
<dbReference type="PANTHER" id="PTHR44688:SF16">
    <property type="entry name" value="DNA-BINDING TRANSCRIPTIONAL ACTIVATOR DEVR_DOSR"/>
    <property type="match status" value="1"/>
</dbReference>
<name>A0ABW2QIN8_9BURK</name>
<evidence type="ECO:0000256" key="3">
    <source>
        <dbReference type="ARBA" id="ARBA00023163"/>
    </source>
</evidence>
<dbReference type="Proteomes" id="UP001596501">
    <property type="component" value="Unassembled WGS sequence"/>
</dbReference>
<evidence type="ECO:0000256" key="2">
    <source>
        <dbReference type="ARBA" id="ARBA00023125"/>
    </source>
</evidence>
<evidence type="ECO:0000313" key="6">
    <source>
        <dbReference type="Proteomes" id="UP001596501"/>
    </source>
</evidence>
<dbReference type="Pfam" id="PF00196">
    <property type="entry name" value="GerE"/>
    <property type="match status" value="1"/>
</dbReference>
<keyword evidence="2" id="KW-0238">DNA-binding</keyword>
<dbReference type="PRINTS" id="PR00038">
    <property type="entry name" value="HTHLUXR"/>
</dbReference>
<dbReference type="NCBIfam" id="TIGR03020">
    <property type="entry name" value="EpsA"/>
    <property type="match status" value="1"/>
</dbReference>
<dbReference type="PANTHER" id="PTHR44688">
    <property type="entry name" value="DNA-BINDING TRANSCRIPTIONAL ACTIVATOR DEVR_DOSR"/>
    <property type="match status" value="1"/>
</dbReference>
<dbReference type="PROSITE" id="PS50043">
    <property type="entry name" value="HTH_LUXR_2"/>
    <property type="match status" value="1"/>
</dbReference>
<evidence type="ECO:0000256" key="1">
    <source>
        <dbReference type="ARBA" id="ARBA00023015"/>
    </source>
</evidence>
<dbReference type="SUPFAM" id="SSF46894">
    <property type="entry name" value="C-terminal effector domain of the bipartite response regulators"/>
    <property type="match status" value="1"/>
</dbReference>
<dbReference type="RefSeq" id="WP_382220734.1">
    <property type="nucleotide sequence ID" value="NZ_JBHTCA010000003.1"/>
</dbReference>